<dbReference type="HAMAP" id="MF_00228">
    <property type="entry name" value="Thz_kinase"/>
    <property type="match status" value="1"/>
</dbReference>
<evidence type="ECO:0000256" key="7">
    <source>
        <dbReference type="ARBA" id="ARBA00022777"/>
    </source>
</evidence>
<evidence type="ECO:0000256" key="2">
    <source>
        <dbReference type="ARBA" id="ARBA00001946"/>
    </source>
</evidence>
<feature type="binding site" evidence="11">
    <location>
        <position position="190"/>
    </location>
    <ligand>
        <name>substrate</name>
    </ligand>
</feature>
<keyword evidence="9 11" id="KW-0460">Magnesium</keyword>
<comment type="cofactor">
    <cofactor evidence="2 11">
        <name>Mg(2+)</name>
        <dbReference type="ChEBI" id="CHEBI:18420"/>
    </cofactor>
</comment>
<dbReference type="NCBIfam" id="NF006830">
    <property type="entry name" value="PRK09355.1"/>
    <property type="match status" value="1"/>
</dbReference>
<dbReference type="GO" id="GO:0000287">
    <property type="term" value="F:magnesium ion binding"/>
    <property type="evidence" value="ECO:0007669"/>
    <property type="project" value="UniProtKB-UniRule"/>
</dbReference>
<dbReference type="PIRSF" id="PIRSF000513">
    <property type="entry name" value="Thz_kinase"/>
    <property type="match status" value="1"/>
</dbReference>
<dbReference type="GO" id="GO:0009228">
    <property type="term" value="P:thiamine biosynthetic process"/>
    <property type="evidence" value="ECO:0007669"/>
    <property type="project" value="UniProtKB-KW"/>
</dbReference>
<dbReference type="Gene3D" id="3.40.1190.20">
    <property type="match status" value="1"/>
</dbReference>
<keyword evidence="5 11" id="KW-0479">Metal-binding</keyword>
<dbReference type="EMBL" id="QOCS01000006">
    <property type="protein sequence ID" value="RHW48242.1"/>
    <property type="molecule type" value="Genomic_DNA"/>
</dbReference>
<evidence type="ECO:0000256" key="8">
    <source>
        <dbReference type="ARBA" id="ARBA00022840"/>
    </source>
</evidence>
<dbReference type="InterPro" id="IPR029056">
    <property type="entry name" value="Ribokinase-like"/>
</dbReference>
<comment type="function">
    <text evidence="11">Catalyzes the phosphorylation of the hydroxyl group of 4-methyl-5-beta-hydroxyethylthiazole (THZ).</text>
</comment>
<keyword evidence="10 11" id="KW-0784">Thiamine biosynthesis</keyword>
<feature type="binding site" evidence="11">
    <location>
        <position position="41"/>
    </location>
    <ligand>
        <name>substrate</name>
    </ligand>
</feature>
<feature type="binding site" evidence="11">
    <location>
        <position position="117"/>
    </location>
    <ligand>
        <name>ATP</name>
        <dbReference type="ChEBI" id="CHEBI:30616"/>
    </ligand>
</feature>
<keyword evidence="8 11" id="KW-0067">ATP-binding</keyword>
<dbReference type="GO" id="GO:0005524">
    <property type="term" value="F:ATP binding"/>
    <property type="evidence" value="ECO:0007669"/>
    <property type="project" value="UniProtKB-UniRule"/>
</dbReference>
<keyword evidence="7 11" id="KW-0418">Kinase</keyword>
<evidence type="ECO:0000256" key="11">
    <source>
        <dbReference type="HAMAP-Rule" id="MF_00228"/>
    </source>
</evidence>
<comment type="catalytic activity">
    <reaction evidence="1 11">
        <text>5-(2-hydroxyethyl)-4-methylthiazole + ATP = 4-methyl-5-(2-phosphooxyethyl)-thiazole + ADP + H(+)</text>
        <dbReference type="Rhea" id="RHEA:24212"/>
        <dbReference type="ChEBI" id="CHEBI:15378"/>
        <dbReference type="ChEBI" id="CHEBI:17957"/>
        <dbReference type="ChEBI" id="CHEBI:30616"/>
        <dbReference type="ChEBI" id="CHEBI:58296"/>
        <dbReference type="ChEBI" id="CHEBI:456216"/>
        <dbReference type="EC" id="2.7.1.50"/>
    </reaction>
</comment>
<evidence type="ECO:0000313" key="12">
    <source>
        <dbReference type="EMBL" id="RHW48242.1"/>
    </source>
</evidence>
<evidence type="ECO:0000256" key="9">
    <source>
        <dbReference type="ARBA" id="ARBA00022842"/>
    </source>
</evidence>
<accession>A0A3R6VHE4</accession>
<comment type="caution">
    <text evidence="12">The sequence shown here is derived from an EMBL/GenBank/DDBJ whole genome shotgun (WGS) entry which is preliminary data.</text>
</comment>
<reference evidence="12 13" key="1">
    <citation type="submission" date="2018-07" db="EMBL/GenBank/DDBJ databases">
        <title>Genome sequences of six Lactobacillus spp. isolated from bumble bee guts.</title>
        <authorList>
            <person name="Motta E.V.S."/>
            <person name="Moran N.A."/>
        </authorList>
    </citation>
    <scope>NUCLEOTIDE SEQUENCE [LARGE SCALE GENOMIC DNA]</scope>
    <source>
        <strain evidence="12 13">LV-8.1</strain>
    </source>
</reference>
<evidence type="ECO:0000313" key="13">
    <source>
        <dbReference type="Proteomes" id="UP000284822"/>
    </source>
</evidence>
<dbReference type="SUPFAM" id="SSF53613">
    <property type="entry name" value="Ribokinase-like"/>
    <property type="match status" value="1"/>
</dbReference>
<dbReference type="GO" id="GO:0009229">
    <property type="term" value="P:thiamine diphosphate biosynthetic process"/>
    <property type="evidence" value="ECO:0007669"/>
    <property type="project" value="UniProtKB-UniRule"/>
</dbReference>
<dbReference type="GO" id="GO:0004417">
    <property type="term" value="F:hydroxyethylthiazole kinase activity"/>
    <property type="evidence" value="ECO:0007669"/>
    <property type="project" value="UniProtKB-UniRule"/>
</dbReference>
<comment type="pathway">
    <text evidence="3 11">Cofactor biosynthesis; thiamine diphosphate biosynthesis; 4-methyl-5-(2-phosphoethyl)-thiazole from 5-(2-hydroxyethyl)-4-methylthiazole: step 1/1.</text>
</comment>
<keyword evidence="6 11" id="KW-0547">Nucleotide-binding</keyword>
<dbReference type="EC" id="2.7.1.50" evidence="11"/>
<evidence type="ECO:0000256" key="3">
    <source>
        <dbReference type="ARBA" id="ARBA00004868"/>
    </source>
</evidence>
<dbReference type="RefSeq" id="WP_118910231.1">
    <property type="nucleotide sequence ID" value="NZ_QOCS01000006.1"/>
</dbReference>
<evidence type="ECO:0000256" key="4">
    <source>
        <dbReference type="ARBA" id="ARBA00022679"/>
    </source>
</evidence>
<keyword evidence="4 11" id="KW-0808">Transferase</keyword>
<dbReference type="Pfam" id="PF02110">
    <property type="entry name" value="HK"/>
    <property type="match status" value="1"/>
</dbReference>
<dbReference type="PRINTS" id="PR01099">
    <property type="entry name" value="HYETHTZKNASE"/>
</dbReference>
<dbReference type="CDD" id="cd01170">
    <property type="entry name" value="THZ_kinase"/>
    <property type="match status" value="1"/>
</dbReference>
<evidence type="ECO:0000256" key="6">
    <source>
        <dbReference type="ARBA" id="ARBA00022741"/>
    </source>
</evidence>
<dbReference type="Proteomes" id="UP000284822">
    <property type="component" value="Unassembled WGS sequence"/>
</dbReference>
<comment type="similarity">
    <text evidence="11">Belongs to the Thz kinase family.</text>
</comment>
<gene>
    <name evidence="11" type="primary">thiM</name>
    <name evidence="12" type="ORF">DS832_02720</name>
</gene>
<dbReference type="AlphaFoldDB" id="A0A3R6VHE4"/>
<proteinExistence type="inferred from homology"/>
<evidence type="ECO:0000256" key="10">
    <source>
        <dbReference type="ARBA" id="ARBA00022977"/>
    </source>
</evidence>
<sequence>MDFQLLDNLRQANPVVLNISNFVTVQDVANGLSALGASPIMSEEIAETEDMIQISQAVQLNFGAFTKEQVAHIQKMGQLANQYHLPVVIDPVAVSSVAYRHRIIPQLLQEFHADIIRGNTGEIAALGGFEWQAKGIDSGEGQGNRVEIAQKTAQKYHCVVIMSGAIDIITDGKAVTKVHNGNSLLQVHVGSGDMLSSISAAFAAISSQNLYEAAQMATLVMGLSGELAANAQPNIGPGTFTACLLDKLAQIQVSDLTQYAKFEIEAV</sequence>
<dbReference type="UniPathway" id="UPA00060">
    <property type="reaction ID" value="UER00139"/>
</dbReference>
<protein>
    <recommendedName>
        <fullName evidence="11">Hydroxyethylthiazole kinase</fullName>
        <ecNumber evidence="11">2.7.1.50</ecNumber>
    </recommendedName>
    <alternativeName>
        <fullName evidence="11">4-methyl-5-beta-hydroxyethylthiazole kinase</fullName>
        <shortName evidence="11">TH kinase</shortName>
        <shortName evidence="11">Thz kinase</shortName>
    </alternativeName>
</protein>
<dbReference type="InterPro" id="IPR000417">
    <property type="entry name" value="Hyethyz_kinase"/>
</dbReference>
<evidence type="ECO:0000256" key="1">
    <source>
        <dbReference type="ARBA" id="ARBA00001771"/>
    </source>
</evidence>
<organism evidence="12 13">
    <name type="scientific">Bombilactobacillus bombi</name>
    <dbReference type="NCBI Taxonomy" id="1303590"/>
    <lineage>
        <taxon>Bacteria</taxon>
        <taxon>Bacillati</taxon>
        <taxon>Bacillota</taxon>
        <taxon>Bacilli</taxon>
        <taxon>Lactobacillales</taxon>
        <taxon>Lactobacillaceae</taxon>
        <taxon>Bombilactobacillus</taxon>
    </lineage>
</organism>
<name>A0A3R6VHE4_9LACO</name>
<evidence type="ECO:0000256" key="5">
    <source>
        <dbReference type="ARBA" id="ARBA00022723"/>
    </source>
</evidence>
<feature type="binding site" evidence="11">
    <location>
        <position position="163"/>
    </location>
    <ligand>
        <name>ATP</name>
        <dbReference type="ChEBI" id="CHEBI:30616"/>
    </ligand>
</feature>